<reference evidence="1 2" key="1">
    <citation type="submission" date="2016-01" db="EMBL/GenBank/DDBJ databases">
        <authorList>
            <person name="McClelland M."/>
            <person name="Jain A."/>
            <person name="Saraogi P."/>
            <person name="Mendelson R."/>
            <person name="Westerman R."/>
            <person name="SanMiguel P."/>
            <person name="Csonka L."/>
        </authorList>
    </citation>
    <scope>NUCLEOTIDE SEQUENCE [LARGE SCALE GENOMIC DNA]</scope>
    <source>
        <strain evidence="1 2">PE8-15</strain>
    </source>
</reference>
<dbReference type="EMBL" id="LRPH01000070">
    <property type="protein sequence ID" value="KWU58996.1"/>
    <property type="molecule type" value="Genomic_DNA"/>
</dbReference>
<dbReference type="GO" id="GO:0003824">
    <property type="term" value="F:catalytic activity"/>
    <property type="evidence" value="ECO:0007669"/>
    <property type="project" value="InterPro"/>
</dbReference>
<dbReference type="InterPro" id="IPR050509">
    <property type="entry name" value="CoA-transferase_III"/>
</dbReference>
<dbReference type="SUPFAM" id="SSF89796">
    <property type="entry name" value="CoA-transferase family III (CaiB/BaiF)"/>
    <property type="match status" value="1"/>
</dbReference>
<evidence type="ECO:0008006" key="3">
    <source>
        <dbReference type="Google" id="ProtNLM"/>
    </source>
</evidence>
<name>A0A120EEF5_BACMY</name>
<dbReference type="PANTHER" id="PTHR48228:SF5">
    <property type="entry name" value="ALPHA-METHYLACYL-COA RACEMASE"/>
    <property type="match status" value="1"/>
</dbReference>
<organism evidence="1 2">
    <name type="scientific">Bacillus mycoides</name>
    <dbReference type="NCBI Taxonomy" id="1405"/>
    <lineage>
        <taxon>Bacteria</taxon>
        <taxon>Bacillati</taxon>
        <taxon>Bacillota</taxon>
        <taxon>Bacilli</taxon>
        <taxon>Bacillales</taxon>
        <taxon>Bacillaceae</taxon>
        <taxon>Bacillus</taxon>
        <taxon>Bacillus cereus group</taxon>
    </lineage>
</organism>
<dbReference type="Gene3D" id="3.40.50.10540">
    <property type="entry name" value="Crotonobetainyl-coa:carnitine coa-transferase, domain 1"/>
    <property type="match status" value="2"/>
</dbReference>
<protein>
    <recommendedName>
        <fullName evidence="3">CoA transferase</fullName>
    </recommendedName>
</protein>
<gene>
    <name evidence="1" type="ORF">AWW70_19385</name>
</gene>
<dbReference type="InterPro" id="IPR023606">
    <property type="entry name" value="CoA-Trfase_III_dom_1_sf"/>
</dbReference>
<dbReference type="Pfam" id="PF02515">
    <property type="entry name" value="CoA_transf_3"/>
    <property type="match status" value="1"/>
</dbReference>
<dbReference type="Proteomes" id="UP000065797">
    <property type="component" value="Unassembled WGS sequence"/>
</dbReference>
<accession>A0A120EEF5</accession>
<evidence type="ECO:0000313" key="2">
    <source>
        <dbReference type="Proteomes" id="UP000065797"/>
    </source>
</evidence>
<sequence>MDHDYFKRIKVIDLSRMLPGPYCTMLLGDLGMEIIKVEDTKHGDTTRGTAKPIFNMLNRNKKSISINLKEEEGKEVLRKLVEEADIFLEGFRPGVLKRLGFGYEQVKEINPQIVYCSLSGYGQTGPYKDRPGHDLNFLALAGMIGIPSQMEMPTTRPATRIADLAGGLMAAFSILAAFMDSKHSKQGQYVDVSMTDVLATWVGLFLPALIKNEKALSEKECPLVMPGNDMYESKDRKWLTLGLNEEKFWDKFLQCLQEELPNSSVEQWRNPVCRMRKKVELHYLIKETILSKSFSYWERTFNLLDIPWAPVNSAIDVIKDQHLKVRQIFKSYINTETGEEELQIRFPALFSTSLPSLQNSAPALGQHTEEILKRLNYQSPAIDHLQNIKAVGVR</sequence>
<dbReference type="RefSeq" id="WP_060751021.1">
    <property type="nucleotide sequence ID" value="NZ_LRPH01000070.1"/>
</dbReference>
<evidence type="ECO:0000313" key="1">
    <source>
        <dbReference type="EMBL" id="KWU58996.1"/>
    </source>
</evidence>
<comment type="caution">
    <text evidence="1">The sequence shown here is derived from an EMBL/GenBank/DDBJ whole genome shotgun (WGS) entry which is preliminary data.</text>
</comment>
<dbReference type="PANTHER" id="PTHR48228">
    <property type="entry name" value="SUCCINYL-COA--D-CITRAMALATE COA-TRANSFERASE"/>
    <property type="match status" value="1"/>
</dbReference>
<proteinExistence type="predicted"/>
<dbReference type="AlphaFoldDB" id="A0A120EEF5"/>
<dbReference type="InterPro" id="IPR003673">
    <property type="entry name" value="CoA-Trfase_fam_III"/>
</dbReference>